<evidence type="ECO:0000313" key="4">
    <source>
        <dbReference type="EMBL" id="KAJ5113217.1"/>
    </source>
</evidence>
<organism evidence="4 5">
    <name type="scientific">Penicillium angulare</name>
    <dbReference type="NCBI Taxonomy" id="116970"/>
    <lineage>
        <taxon>Eukaryota</taxon>
        <taxon>Fungi</taxon>
        <taxon>Dikarya</taxon>
        <taxon>Ascomycota</taxon>
        <taxon>Pezizomycotina</taxon>
        <taxon>Eurotiomycetes</taxon>
        <taxon>Eurotiomycetidae</taxon>
        <taxon>Eurotiales</taxon>
        <taxon>Aspergillaceae</taxon>
        <taxon>Penicillium</taxon>
    </lineage>
</organism>
<dbReference type="OrthoDB" id="9992527at2759"/>
<dbReference type="PANTHER" id="PTHR45348">
    <property type="entry name" value="HYPOTHETICAL OXIDOREDUCTASE (EUROFUNG)"/>
    <property type="match status" value="1"/>
</dbReference>
<gene>
    <name evidence="4" type="ORF">N7456_001751</name>
</gene>
<dbReference type="CDD" id="cd08249">
    <property type="entry name" value="enoyl_reductase_like"/>
    <property type="match status" value="1"/>
</dbReference>
<comment type="similarity">
    <text evidence="1">Belongs to the zinc-containing alcohol dehydrogenase family.</text>
</comment>
<dbReference type="Gene3D" id="3.90.180.10">
    <property type="entry name" value="Medium-chain alcohol dehydrogenases, catalytic domain"/>
    <property type="match status" value="1"/>
</dbReference>
<reference evidence="4" key="1">
    <citation type="submission" date="2022-11" db="EMBL/GenBank/DDBJ databases">
        <authorList>
            <person name="Petersen C."/>
        </authorList>
    </citation>
    <scope>NUCLEOTIDE SEQUENCE</scope>
    <source>
        <strain evidence="4">IBT 30069</strain>
    </source>
</reference>
<reference evidence="4" key="2">
    <citation type="journal article" date="2023" name="IMA Fungus">
        <title>Comparative genomic study of the Penicillium genus elucidates a diverse pangenome and 15 lateral gene transfer events.</title>
        <authorList>
            <person name="Petersen C."/>
            <person name="Sorensen T."/>
            <person name="Nielsen M.R."/>
            <person name="Sondergaard T.E."/>
            <person name="Sorensen J.L."/>
            <person name="Fitzpatrick D.A."/>
            <person name="Frisvad J.C."/>
            <person name="Nielsen K.L."/>
        </authorList>
    </citation>
    <scope>NUCLEOTIDE SEQUENCE</scope>
    <source>
        <strain evidence="4">IBT 30069</strain>
    </source>
</reference>
<dbReference type="PANTHER" id="PTHR45348:SF2">
    <property type="entry name" value="ZINC-TYPE ALCOHOL DEHYDROGENASE-LIKE PROTEIN C2E1P3.01"/>
    <property type="match status" value="1"/>
</dbReference>
<dbReference type="Proteomes" id="UP001149165">
    <property type="component" value="Unassembled WGS sequence"/>
</dbReference>
<dbReference type="InterPro" id="IPR011032">
    <property type="entry name" value="GroES-like_sf"/>
</dbReference>
<dbReference type="GO" id="GO:0016651">
    <property type="term" value="F:oxidoreductase activity, acting on NAD(P)H"/>
    <property type="evidence" value="ECO:0007669"/>
    <property type="project" value="InterPro"/>
</dbReference>
<dbReference type="InterPro" id="IPR013149">
    <property type="entry name" value="ADH-like_C"/>
</dbReference>
<sequence>MAQNQVALLATKIGEPLIKASRPIPVPKEGEVLIKVTIAGLNPHDAKARDHGLFIKDHLPAVLGADVVGIVMSLGPDVTRFKEGDHIFGQAGLLGANLGGHFNFGVPNYDTQGLQEYAILETKYSAKVPLGFTDAQMATVPTNCVPAAVAFFDKTCFGIPAPWDAAASEFDYKGTSLLIIGGGSNTGKFGIQLAALLGIGKIIVVAGLKGAADAKALGATHVIDRTLSATDIAAEVREIVGDNLIYAFDTINKPGDQYVGVEALSNTETGKLARLIPLGPVDVSRLSSQKPAGFDTLDVLGVSTGSPATTIPLWEHIVGWVEEGKLKPTSFQVIEGLDVDAVNKTLDGYSNGTVTGQWQVQF</sequence>
<dbReference type="InterPro" id="IPR013154">
    <property type="entry name" value="ADH-like_N"/>
</dbReference>
<proteinExistence type="inferred from homology"/>
<dbReference type="SUPFAM" id="SSF50129">
    <property type="entry name" value="GroES-like"/>
    <property type="match status" value="1"/>
</dbReference>
<dbReference type="SMART" id="SM00829">
    <property type="entry name" value="PKS_ER"/>
    <property type="match status" value="1"/>
</dbReference>
<dbReference type="AlphaFoldDB" id="A0A9W9G722"/>
<dbReference type="InterPro" id="IPR020843">
    <property type="entry name" value="ER"/>
</dbReference>
<dbReference type="EMBL" id="JAPQKH010000002">
    <property type="protein sequence ID" value="KAJ5113217.1"/>
    <property type="molecule type" value="Genomic_DNA"/>
</dbReference>
<evidence type="ECO:0000256" key="2">
    <source>
        <dbReference type="ARBA" id="ARBA00023002"/>
    </source>
</evidence>
<accession>A0A9W9G722</accession>
<dbReference type="Pfam" id="PF08240">
    <property type="entry name" value="ADH_N"/>
    <property type="match status" value="1"/>
</dbReference>
<dbReference type="SUPFAM" id="SSF51735">
    <property type="entry name" value="NAD(P)-binding Rossmann-fold domains"/>
    <property type="match status" value="1"/>
</dbReference>
<feature type="domain" description="Enoyl reductase (ER)" evidence="3">
    <location>
        <begin position="14"/>
        <end position="360"/>
    </location>
</feature>
<protein>
    <submittedName>
        <fullName evidence="4">GroES-like protein</fullName>
    </submittedName>
</protein>
<name>A0A9W9G722_9EURO</name>
<dbReference type="Pfam" id="PF00107">
    <property type="entry name" value="ADH_zinc_N"/>
    <property type="match status" value="1"/>
</dbReference>
<dbReference type="InterPro" id="IPR047122">
    <property type="entry name" value="Trans-enoyl_RdTase-like"/>
</dbReference>
<evidence type="ECO:0000256" key="1">
    <source>
        <dbReference type="ARBA" id="ARBA00008072"/>
    </source>
</evidence>
<comment type="caution">
    <text evidence="4">The sequence shown here is derived from an EMBL/GenBank/DDBJ whole genome shotgun (WGS) entry which is preliminary data.</text>
</comment>
<keyword evidence="2" id="KW-0560">Oxidoreductase</keyword>
<dbReference type="Gene3D" id="3.40.50.720">
    <property type="entry name" value="NAD(P)-binding Rossmann-like Domain"/>
    <property type="match status" value="1"/>
</dbReference>
<evidence type="ECO:0000259" key="3">
    <source>
        <dbReference type="SMART" id="SM00829"/>
    </source>
</evidence>
<dbReference type="InterPro" id="IPR036291">
    <property type="entry name" value="NAD(P)-bd_dom_sf"/>
</dbReference>
<keyword evidence="5" id="KW-1185">Reference proteome</keyword>
<evidence type="ECO:0000313" key="5">
    <source>
        <dbReference type="Proteomes" id="UP001149165"/>
    </source>
</evidence>